<evidence type="ECO:0000256" key="2">
    <source>
        <dbReference type="ARBA" id="ARBA00022448"/>
    </source>
</evidence>
<feature type="transmembrane region" description="Helical" evidence="6">
    <location>
        <begin position="126"/>
        <end position="148"/>
    </location>
</feature>
<feature type="transmembrane region" description="Helical" evidence="6">
    <location>
        <begin position="385"/>
        <end position="406"/>
    </location>
</feature>
<feature type="transmembrane region" description="Helical" evidence="6">
    <location>
        <begin position="34"/>
        <end position="60"/>
    </location>
</feature>
<feature type="transmembrane region" description="Helical" evidence="6">
    <location>
        <begin position="72"/>
        <end position="90"/>
    </location>
</feature>
<evidence type="ECO:0000256" key="3">
    <source>
        <dbReference type="ARBA" id="ARBA00022692"/>
    </source>
</evidence>
<feature type="transmembrane region" description="Helical" evidence="6">
    <location>
        <begin position="191"/>
        <end position="213"/>
    </location>
</feature>
<dbReference type="Proteomes" id="UP001597124">
    <property type="component" value="Unassembled WGS sequence"/>
</dbReference>
<dbReference type="SUPFAM" id="SSF103473">
    <property type="entry name" value="MFS general substrate transporter"/>
    <property type="match status" value="1"/>
</dbReference>
<dbReference type="RefSeq" id="WP_381491736.1">
    <property type="nucleotide sequence ID" value="NZ_JBHTIK010000008.1"/>
</dbReference>
<keyword evidence="4 6" id="KW-1133">Transmembrane helix</keyword>
<feature type="transmembrane region" description="Helical" evidence="6">
    <location>
        <begin position="102"/>
        <end position="120"/>
    </location>
</feature>
<dbReference type="Gene3D" id="1.20.1250.20">
    <property type="entry name" value="MFS general substrate transporter like domains"/>
    <property type="match status" value="1"/>
</dbReference>
<feature type="transmembrane region" description="Helical" evidence="6">
    <location>
        <begin position="160"/>
        <end position="179"/>
    </location>
</feature>
<feature type="transmembrane region" description="Helical" evidence="6">
    <location>
        <begin position="255"/>
        <end position="274"/>
    </location>
</feature>
<comment type="caution">
    <text evidence="7">The sequence shown here is derived from an EMBL/GenBank/DDBJ whole genome shotgun (WGS) entry which is preliminary data.</text>
</comment>
<dbReference type="InterPro" id="IPR011701">
    <property type="entry name" value="MFS"/>
</dbReference>
<evidence type="ECO:0000313" key="7">
    <source>
        <dbReference type="EMBL" id="MFD0849340.1"/>
    </source>
</evidence>
<evidence type="ECO:0000313" key="8">
    <source>
        <dbReference type="Proteomes" id="UP001597124"/>
    </source>
</evidence>
<evidence type="ECO:0000256" key="1">
    <source>
        <dbReference type="ARBA" id="ARBA00004141"/>
    </source>
</evidence>
<feature type="transmembrane region" description="Helical" evidence="6">
    <location>
        <begin position="295"/>
        <end position="317"/>
    </location>
</feature>
<gene>
    <name evidence="7" type="ORF">ACFQ00_13470</name>
</gene>
<keyword evidence="2" id="KW-0813">Transport</keyword>
<name>A0ABW3C4D4_SPHXN</name>
<feature type="transmembrane region" description="Helical" evidence="6">
    <location>
        <begin position="329"/>
        <end position="349"/>
    </location>
</feature>
<keyword evidence="5 6" id="KW-0472">Membrane</keyword>
<dbReference type="Pfam" id="PF07690">
    <property type="entry name" value="MFS_1"/>
    <property type="match status" value="1"/>
</dbReference>
<proteinExistence type="predicted"/>
<keyword evidence="3 6" id="KW-0812">Transmembrane</keyword>
<protein>
    <submittedName>
        <fullName evidence="7">MFS transporter</fullName>
    </submittedName>
</protein>
<feature type="transmembrane region" description="Helical" evidence="6">
    <location>
        <begin position="225"/>
        <end position="249"/>
    </location>
</feature>
<feature type="transmembrane region" description="Helical" evidence="6">
    <location>
        <begin position="511"/>
        <end position="531"/>
    </location>
</feature>
<dbReference type="InterPro" id="IPR036259">
    <property type="entry name" value="MFS_trans_sf"/>
</dbReference>
<comment type="subcellular location">
    <subcellularLocation>
        <location evidence="1">Membrane</location>
        <topology evidence="1">Multi-pass membrane protein</topology>
    </subcellularLocation>
</comment>
<keyword evidence="8" id="KW-1185">Reference proteome</keyword>
<accession>A0ABW3C4D4</accession>
<dbReference type="PANTHER" id="PTHR42718:SF9">
    <property type="entry name" value="MAJOR FACILITATOR SUPERFAMILY MULTIDRUG TRANSPORTER MFSC"/>
    <property type="match status" value="1"/>
</dbReference>
<dbReference type="EMBL" id="JBHTIK010000008">
    <property type="protein sequence ID" value="MFD0849340.1"/>
    <property type="molecule type" value="Genomic_DNA"/>
</dbReference>
<evidence type="ECO:0000256" key="5">
    <source>
        <dbReference type="ARBA" id="ARBA00023136"/>
    </source>
</evidence>
<evidence type="ECO:0000256" key="4">
    <source>
        <dbReference type="ARBA" id="ARBA00022989"/>
    </source>
</evidence>
<reference evidence="8" key="1">
    <citation type="journal article" date="2019" name="Int. J. Syst. Evol. Microbiol.">
        <title>The Global Catalogue of Microorganisms (GCM) 10K type strain sequencing project: providing services to taxonomists for standard genome sequencing and annotation.</title>
        <authorList>
            <consortium name="The Broad Institute Genomics Platform"/>
            <consortium name="The Broad Institute Genome Sequencing Center for Infectious Disease"/>
            <person name="Wu L."/>
            <person name="Ma J."/>
        </authorList>
    </citation>
    <scope>NUCLEOTIDE SEQUENCE [LARGE SCALE GENOMIC DNA]</scope>
    <source>
        <strain evidence="8">CCUG 52537</strain>
    </source>
</reference>
<organism evidence="7 8">
    <name type="scientific">Sphingosinicella xenopeptidilytica</name>
    <dbReference type="NCBI Taxonomy" id="364098"/>
    <lineage>
        <taxon>Bacteria</taxon>
        <taxon>Pseudomonadati</taxon>
        <taxon>Pseudomonadota</taxon>
        <taxon>Alphaproteobacteria</taxon>
        <taxon>Sphingomonadales</taxon>
        <taxon>Sphingosinicellaceae</taxon>
        <taxon>Sphingosinicella</taxon>
    </lineage>
</organism>
<dbReference type="PANTHER" id="PTHR42718">
    <property type="entry name" value="MAJOR FACILITATOR SUPERFAMILY MULTIDRUG TRANSPORTER MFSC"/>
    <property type="match status" value="1"/>
</dbReference>
<evidence type="ECO:0000256" key="6">
    <source>
        <dbReference type="SAM" id="Phobius"/>
    </source>
</evidence>
<feature type="transmembrane region" description="Helical" evidence="6">
    <location>
        <begin position="418"/>
        <end position="440"/>
    </location>
</feature>
<sequence length="567" mass="61027">MASRLSLAYQFKPHERPTLPGSPANPDHPAARRLGYLLVGALVGLTGGLGNALISTNLAFVQGSLGLYSDEAAWLPVAYVTTNICANLLLIKYRMQFGLQPFVRWTLVGYAVATLAHLFVHSFSTAILIRAISGIAASGLTTLSVLYMMQGMSAAKRLGGLMLGIGIPQLAMPLARVVAPELLEWGDWRMAYFFELGLALASLAAVMALPLPPSERHKVFERTDFLTVVLFFPGIALLCAVLGLGRIVWWTDAEWIAWALIGAILLIGAALFIEHYRSNPLLQTRWIGTREIVRIAFVAIAVRILLSEQAFGSVGLLTALGMGTDQLRTLYIVICVASLAGLVASLVTFNPASPARPIRIACVLIAIGAFMDADSTNLTRPANLYISQALIGFGALYFIGPAMIIGISRTLLAGPQHFISWIVLFGATQNLGGLIGPAFLGSFQTIREKYHSHHLVEQIVLTDPLAAQRIAGGARAVGGVIADPALRSAEGTALLGLQARLEANILAFNDVFLLLGMLACLALVWGILIQFRMWRLGERSPVVQLAERMQAAMAEAMKQSKTGQTHE</sequence>